<keyword evidence="2" id="KW-1185">Reference proteome</keyword>
<reference evidence="2" key="1">
    <citation type="submission" date="2014-09" db="EMBL/GenBank/DDBJ databases">
        <title>Vibrio variabilis JCM 19239. (C206) whole genome shotgun sequence.</title>
        <authorList>
            <person name="Sawabe T."/>
            <person name="Meirelles P."/>
            <person name="Nakanishi M."/>
            <person name="Sayaka M."/>
            <person name="Hattori M."/>
            <person name="Ohkuma M."/>
        </authorList>
    </citation>
    <scope>NUCLEOTIDE SEQUENCE [LARGE SCALE GENOMIC DNA]</scope>
    <source>
        <strain evidence="2">JCM 19239</strain>
    </source>
</reference>
<name>A0ABQ0JDM1_9VIBR</name>
<dbReference type="Proteomes" id="UP000029223">
    <property type="component" value="Unassembled WGS sequence"/>
</dbReference>
<gene>
    <name evidence="1" type="ORF">JCM19239_80</name>
</gene>
<organism evidence="1 2">
    <name type="scientific">Vibrio variabilis</name>
    <dbReference type="NCBI Taxonomy" id="990271"/>
    <lineage>
        <taxon>Bacteria</taxon>
        <taxon>Pseudomonadati</taxon>
        <taxon>Pseudomonadota</taxon>
        <taxon>Gammaproteobacteria</taxon>
        <taxon>Vibrionales</taxon>
        <taxon>Vibrionaceae</taxon>
        <taxon>Vibrio</taxon>
    </lineage>
</organism>
<dbReference type="EMBL" id="BBMS01000022">
    <property type="protein sequence ID" value="GAL26864.1"/>
    <property type="molecule type" value="Genomic_DNA"/>
</dbReference>
<keyword evidence="1" id="KW-0808">Transferase</keyword>
<protein>
    <submittedName>
        <fullName evidence="1">GTP pyrophosphokinase (P)ppGpp synthetase I</fullName>
        <ecNumber evidence="1">2.7.6.5</ecNumber>
    </submittedName>
</protein>
<comment type="caution">
    <text evidence="1">The sequence shown here is derived from an EMBL/GenBank/DDBJ whole genome shotgun (WGS) entry which is preliminary data.</text>
</comment>
<dbReference type="EC" id="2.7.6.5" evidence="1"/>
<dbReference type="GO" id="GO:0008728">
    <property type="term" value="F:GTP diphosphokinase activity"/>
    <property type="evidence" value="ECO:0007669"/>
    <property type="project" value="UniProtKB-EC"/>
</dbReference>
<dbReference type="SUPFAM" id="SSF109604">
    <property type="entry name" value="HD-domain/PDEase-like"/>
    <property type="match status" value="1"/>
</dbReference>
<evidence type="ECO:0000313" key="1">
    <source>
        <dbReference type="EMBL" id="GAL26864.1"/>
    </source>
</evidence>
<sequence>MVAVRSAHLNPEEQFNLDNWIASLKQDKNTSKRLKDVYRQCEEIVADSEQGALLLWRGREMNEILITLSMDKATLVAAQLYPVVSSGLYDRELLEENYGKEIIKLIDGVEEMAAIGQLNVTLKL</sequence>
<evidence type="ECO:0000313" key="2">
    <source>
        <dbReference type="Proteomes" id="UP000029223"/>
    </source>
</evidence>
<reference evidence="2" key="2">
    <citation type="submission" date="2014-09" db="EMBL/GenBank/DDBJ databases">
        <authorList>
            <consortium name="NBRP consortium"/>
            <person name="Sawabe T."/>
            <person name="Meirelles P."/>
            <person name="Nakanishi M."/>
            <person name="Sayaka M."/>
            <person name="Hattori M."/>
            <person name="Ohkuma M."/>
        </authorList>
    </citation>
    <scope>NUCLEOTIDE SEQUENCE [LARGE SCALE GENOMIC DNA]</scope>
    <source>
        <strain evidence="2">JCM 19239</strain>
    </source>
</reference>
<dbReference type="Pfam" id="PF13328">
    <property type="entry name" value="HD_4"/>
    <property type="match status" value="1"/>
</dbReference>
<accession>A0ABQ0JDM1</accession>
<proteinExistence type="predicted"/>
<dbReference type="Gene3D" id="1.10.3210.10">
    <property type="entry name" value="Hypothetical protein af1432"/>
    <property type="match status" value="1"/>
</dbReference>